<dbReference type="RefSeq" id="WP_058515180.1">
    <property type="nucleotide sequence ID" value="NZ_CAAAIH010000074.1"/>
</dbReference>
<accession>A0A0W0YFG2</accession>
<protein>
    <recommendedName>
        <fullName evidence="1">RavZ C-terminal PI3P-binding domain-containing protein</fullName>
    </recommendedName>
</protein>
<dbReference type="Pfam" id="PF22225">
    <property type="entry name" value="RavZ_C"/>
    <property type="match status" value="1"/>
</dbReference>
<evidence type="ECO:0000259" key="1">
    <source>
        <dbReference type="Pfam" id="PF22225"/>
    </source>
</evidence>
<reference evidence="2 3" key="1">
    <citation type="submission" date="2015-11" db="EMBL/GenBank/DDBJ databases">
        <title>Genomic analysis of 38 Legionella species identifies large and diverse effector repertoires.</title>
        <authorList>
            <person name="Burstein D."/>
            <person name="Amaro F."/>
            <person name="Zusman T."/>
            <person name="Lifshitz Z."/>
            <person name="Cohen O."/>
            <person name="Gilbert J.A."/>
            <person name="Pupko T."/>
            <person name="Shuman H.A."/>
            <person name="Segal G."/>
        </authorList>
    </citation>
    <scope>NUCLEOTIDE SEQUENCE [LARGE SCALE GENOMIC DNA]</scope>
    <source>
        <strain evidence="2 3">SC-63-C7</strain>
    </source>
</reference>
<evidence type="ECO:0000313" key="2">
    <source>
        <dbReference type="EMBL" id="KTD55688.1"/>
    </source>
</evidence>
<dbReference type="EMBL" id="LNYU01000085">
    <property type="protein sequence ID" value="KTD55688.1"/>
    <property type="molecule type" value="Genomic_DNA"/>
</dbReference>
<dbReference type="PATRIC" id="fig|45074.5.peg.3485"/>
<name>A0A0W0YFG2_9GAMM</name>
<keyword evidence="3" id="KW-1185">Reference proteome</keyword>
<sequence>MSKDSPEVLKAKTTIIKNSIKEDQLAVAQQWLKTFKHNASDDTGANISKLLLACVAQGDFKTRSSLVKNKELTNPSDALTSIDYLSHASRVIVDYKNLSTENLKEFLAFFPEAWKQGVVSRSATHGVIRKGEKVTELKGFMLGVMGQIPTLIKTPYDFGVNIAMGGAGEKNLIGKNISKNGFSGHMYFHHYAPDQLMMLGLEQSAPSSSILEAIWGHSKEDESIQSDTDQFGQGHSLIGASDTFTAAGSLYFSDPVYQAKLLTETGNVTPDKYGAMQVTLNDDNWLKIKEYLGALKSNFDNGDEFVLEQIMTPPSTAVAKDLEIESYIALDFKTYLKNIRLLLDEVDPYVLNILVESQMKLQSKLLLNIETLRKGYTVEAYQQFLETLKQISDVANTPKAYIEAISRIGDLFELQRKIDPKLKQAHEDLIVQQRCNELVLAINNLETKAKLIRKFLSSESFIKEDNIPEYLENLSIHMKKIEEILKIVSSGFLSEEIKIKNEVSVEESLILQENLENSWIDINSVKSTELDEYEIMIQKMGLFLQQCPVNIEEMLKIQVIEDYILTKVEDKPLEIDSLKDNILEITPPKDNITEFIEAVQKYYQARNEKPEIAMYNFWSWSKRAKKIASDVLIDILQSIKEGKTITEEQCNKLAIHKRCIENGEFGVAVQTYLKKLGFERLEQLVETKSEEDLFDIPDITEKELATVKDTPLVNAIQQFKLDLNDLKEEVDETEPTLQDHAIKVTVK</sequence>
<dbReference type="Proteomes" id="UP000054703">
    <property type="component" value="Unassembled WGS sequence"/>
</dbReference>
<proteinExistence type="predicted"/>
<evidence type="ECO:0000313" key="3">
    <source>
        <dbReference type="Proteomes" id="UP000054703"/>
    </source>
</evidence>
<dbReference type="InterPro" id="IPR053970">
    <property type="entry name" value="RavZ_C"/>
</dbReference>
<comment type="caution">
    <text evidence="2">The sequence shown here is derived from an EMBL/GenBank/DDBJ whole genome shotgun (WGS) entry which is preliminary data.</text>
</comment>
<feature type="domain" description="RavZ C-terminal PI3P-binding" evidence="1">
    <location>
        <begin position="593"/>
        <end position="685"/>
    </location>
</feature>
<organism evidence="2 3">
    <name type="scientific">Legionella santicrucis</name>
    <dbReference type="NCBI Taxonomy" id="45074"/>
    <lineage>
        <taxon>Bacteria</taxon>
        <taxon>Pseudomonadati</taxon>
        <taxon>Pseudomonadota</taxon>
        <taxon>Gammaproteobacteria</taxon>
        <taxon>Legionellales</taxon>
        <taxon>Legionellaceae</taxon>
        <taxon>Legionella</taxon>
    </lineage>
</organism>
<gene>
    <name evidence="2" type="ORF">Lsan_3240</name>
</gene>
<dbReference type="OrthoDB" id="5636951at2"/>
<dbReference type="AlphaFoldDB" id="A0A0W0YFG2"/>